<feature type="domain" description="DUF2726" evidence="7">
    <location>
        <begin position="801"/>
        <end position="920"/>
    </location>
</feature>
<dbReference type="InterPro" id="IPR047187">
    <property type="entry name" value="SF1_C_Upf1"/>
</dbReference>
<keyword evidence="4" id="KW-0347">Helicase</keyword>
<dbReference type="InterPro" id="IPR024402">
    <property type="entry name" value="DUF2726"/>
</dbReference>
<dbReference type="AlphaFoldDB" id="A0A0M1NZA0"/>
<dbReference type="PANTHER" id="PTHR43788">
    <property type="entry name" value="DNA2/NAM7 HELICASE FAMILY MEMBER"/>
    <property type="match status" value="1"/>
</dbReference>
<keyword evidence="2" id="KW-0547">Nucleotide-binding</keyword>
<dbReference type="GO" id="GO:0043139">
    <property type="term" value="F:5'-3' DNA helicase activity"/>
    <property type="evidence" value="ECO:0007669"/>
    <property type="project" value="TreeGrafter"/>
</dbReference>
<dbReference type="InterPro" id="IPR041679">
    <property type="entry name" value="DNA2/NAM7-like_C"/>
</dbReference>
<dbReference type="Pfam" id="PF10881">
    <property type="entry name" value="DUF2726"/>
    <property type="match status" value="1"/>
</dbReference>
<evidence type="ECO:0000256" key="4">
    <source>
        <dbReference type="ARBA" id="ARBA00022806"/>
    </source>
</evidence>
<dbReference type="PATRIC" id="fig|1705565.3.peg.223"/>
<dbReference type="InterPro" id="IPR050534">
    <property type="entry name" value="Coronavir_polyprotein_1ab"/>
</dbReference>
<dbReference type="CDD" id="cd18808">
    <property type="entry name" value="SF1_C_Upf1"/>
    <property type="match status" value="1"/>
</dbReference>
<dbReference type="OrthoDB" id="9757917at2"/>
<dbReference type="Gene3D" id="3.40.50.300">
    <property type="entry name" value="P-loop containing nucleotide triphosphate hydrolases"/>
    <property type="match status" value="3"/>
</dbReference>
<dbReference type="SUPFAM" id="SSF52540">
    <property type="entry name" value="P-loop containing nucleoside triphosphate hydrolases"/>
    <property type="match status" value="1"/>
</dbReference>
<evidence type="ECO:0000259" key="7">
    <source>
        <dbReference type="Pfam" id="PF10881"/>
    </source>
</evidence>
<dbReference type="Pfam" id="PF13086">
    <property type="entry name" value="AAA_11"/>
    <property type="match status" value="1"/>
</dbReference>
<dbReference type="GO" id="GO:0005524">
    <property type="term" value="F:ATP binding"/>
    <property type="evidence" value="ECO:0007669"/>
    <property type="project" value="UniProtKB-KW"/>
</dbReference>
<dbReference type="PANTHER" id="PTHR43788:SF8">
    <property type="entry name" value="DNA-BINDING PROTEIN SMUBP-2"/>
    <property type="match status" value="1"/>
</dbReference>
<evidence type="ECO:0000259" key="8">
    <source>
        <dbReference type="Pfam" id="PF13086"/>
    </source>
</evidence>
<dbReference type="InterPro" id="IPR041677">
    <property type="entry name" value="DNA2/NAM7_AAA_11"/>
</dbReference>
<feature type="domain" description="DNA2/NAM7 helicase helicase" evidence="8">
    <location>
        <begin position="180"/>
        <end position="532"/>
    </location>
</feature>
<dbReference type="Proteomes" id="UP000036932">
    <property type="component" value="Unassembled WGS sequence"/>
</dbReference>
<keyword evidence="3" id="KW-0378">Hydrolase</keyword>
<comment type="caution">
    <text evidence="10">The sequence shown here is derived from an EMBL/GenBank/DDBJ whole genome shotgun (WGS) entry which is preliminary data.</text>
</comment>
<evidence type="ECO:0008006" key="12">
    <source>
        <dbReference type="Google" id="ProtNLM"/>
    </source>
</evidence>
<evidence type="ECO:0000313" key="10">
    <source>
        <dbReference type="EMBL" id="KOR87541.1"/>
    </source>
</evidence>
<dbReference type="Pfam" id="PF13087">
    <property type="entry name" value="AAA_12"/>
    <property type="match status" value="1"/>
</dbReference>
<dbReference type="EMBL" id="LIUT01000002">
    <property type="protein sequence ID" value="KOR87541.1"/>
    <property type="molecule type" value="Genomic_DNA"/>
</dbReference>
<evidence type="ECO:0000256" key="2">
    <source>
        <dbReference type="ARBA" id="ARBA00022741"/>
    </source>
</evidence>
<keyword evidence="6" id="KW-0175">Coiled coil</keyword>
<evidence type="ECO:0000256" key="6">
    <source>
        <dbReference type="SAM" id="Coils"/>
    </source>
</evidence>
<feature type="coiled-coil region" evidence="6">
    <location>
        <begin position="398"/>
        <end position="425"/>
    </location>
</feature>
<reference evidence="11" key="1">
    <citation type="submission" date="2015-08" db="EMBL/GenBank/DDBJ databases">
        <title>Genome sequencing project for genomic taxonomy and phylogenomics of Bacillus-like bacteria.</title>
        <authorList>
            <person name="Liu B."/>
            <person name="Wang J."/>
            <person name="Zhu Y."/>
            <person name="Liu G."/>
            <person name="Chen Q."/>
            <person name="Chen Z."/>
            <person name="Lan J."/>
            <person name="Che J."/>
            <person name="Ge C."/>
            <person name="Shi H."/>
            <person name="Pan Z."/>
            <person name="Liu X."/>
        </authorList>
    </citation>
    <scope>NUCLEOTIDE SEQUENCE [LARGE SCALE GENOMIC DNA]</scope>
    <source>
        <strain evidence="11">FJAT-22460</strain>
    </source>
</reference>
<organism evidence="10 11">
    <name type="scientific">Paenibacillus solani</name>
    <dbReference type="NCBI Taxonomy" id="1705565"/>
    <lineage>
        <taxon>Bacteria</taxon>
        <taxon>Bacillati</taxon>
        <taxon>Bacillota</taxon>
        <taxon>Bacilli</taxon>
        <taxon>Bacillales</taxon>
        <taxon>Paenibacillaceae</taxon>
        <taxon>Paenibacillus</taxon>
    </lineage>
</organism>
<dbReference type="Gene3D" id="3.40.960.10">
    <property type="entry name" value="VSR Endonuclease"/>
    <property type="match status" value="1"/>
</dbReference>
<keyword evidence="5" id="KW-0067">ATP-binding</keyword>
<evidence type="ECO:0000256" key="5">
    <source>
        <dbReference type="ARBA" id="ARBA00022840"/>
    </source>
</evidence>
<evidence type="ECO:0000313" key="11">
    <source>
        <dbReference type="Proteomes" id="UP000036932"/>
    </source>
</evidence>
<comment type="similarity">
    <text evidence="1">Belongs to the DNA2/NAM7 helicase family.</text>
</comment>
<accession>A0A0M1NZA0</accession>
<feature type="coiled-coil region" evidence="6">
    <location>
        <begin position="282"/>
        <end position="319"/>
    </location>
</feature>
<name>A0A0M1NZA0_9BACL</name>
<dbReference type="GO" id="GO:0016787">
    <property type="term" value="F:hydrolase activity"/>
    <property type="evidence" value="ECO:0007669"/>
    <property type="project" value="UniProtKB-KW"/>
</dbReference>
<proteinExistence type="inferred from homology"/>
<evidence type="ECO:0000256" key="3">
    <source>
        <dbReference type="ARBA" id="ARBA00022801"/>
    </source>
</evidence>
<dbReference type="InterPro" id="IPR027417">
    <property type="entry name" value="P-loop_NTPase"/>
</dbReference>
<sequence>MDQEKFMMIVKGDDKTQDVSSYEKDPPIVRIVYKGYPEVYTYKSSDIQLLTPTVQDITEDMAVFHDEYPFYNVKQVLDFGPKIRVCFKNGSIRTYDSGRIQVRSSSTQNAEGRQILDYWRAISKHAKSEDEQENKEAFLAKQFAKLHYADPDSVLSHYLLKKPIKSDIPVTSEPIFPFRYNLSQRTALEQALKSTISIIEGPPGTGKTQTILNILANLAVMQGKKVAVVSGNNAAVLNVQEKMERYGYHFFVASLGNQENKKKFFANLPNWDVSEWSSELPEDELNAKLQDLNQCIQRLMELDREKAQLMQKLSAYLLEQEHFEHYYTRLDISPIEKLSFYRQTPKRILEFMKDSFLAVEMKRKYKLLYQFKLFFRHGFTDFKRLKEQGLDVILNVQREFYKLKVEELSDRIKELEKELESQDYQDLMDEHQQFSETLFRHRLHDKYHNRTAVDCNEKTYTQNNKFKTFIEHYPIVLSTTHSLRNCVPANYLFDYCIIDESSQVDLLTGALALSCCKQAIIVGDTKQLPHIVGNEIEQKIHGQATPDMDEAYSYIEHNLLSSMLTLYGDSIPKVMLREHYRCHPQIIEFCNRKYYDGELIAFTDPGISESPLLIYKTSPGNHMREVTHGKKGKFNSRELDVIEQEILLGYLEAAAGHKDIGFVTPYRKQVEKATQQFTADIESDTIHKYQGREKSVMIMSTVLDRTRAGGMGMSFVNDPCMINVAVSRAQERFILVTNQSAFRKYGNEVGDLMGYMEYSTLDNNVVESEIHSIFDLLYKEYSDHLQEFRERVRFFNKSRHRSENIMHALLDQILQEPMFKDFELGNQVLLMNMFTDLERLNEEERRFVRNRSSVDFVIYHKLDRSLALAIEVDGFEFHENNPEQLKRDEKKEEIFKKFGMELARFRTNESGEEQRIRELLSSMLYKVE</sequence>
<evidence type="ECO:0000256" key="1">
    <source>
        <dbReference type="ARBA" id="ARBA00007913"/>
    </source>
</evidence>
<evidence type="ECO:0000259" key="9">
    <source>
        <dbReference type="Pfam" id="PF13087"/>
    </source>
</evidence>
<feature type="domain" description="DNA2/NAM7 helicase-like C-terminal" evidence="9">
    <location>
        <begin position="560"/>
        <end position="739"/>
    </location>
</feature>
<dbReference type="CDD" id="cd17934">
    <property type="entry name" value="DEXXQc_Upf1-like"/>
    <property type="match status" value="1"/>
</dbReference>
<keyword evidence="11" id="KW-1185">Reference proteome</keyword>
<protein>
    <recommendedName>
        <fullName evidence="12">DNA helicase</fullName>
    </recommendedName>
</protein>
<gene>
    <name evidence="10" type="ORF">AM231_16645</name>
</gene>